<sequence>MLIIIIIIILIIVNLIIPSTVTVFGKLRVI</sequence>
<dbReference type="EMBL" id="UZAI01006104">
    <property type="protein sequence ID" value="VDO93848.1"/>
    <property type="molecule type" value="Genomic_DNA"/>
</dbReference>
<reference evidence="2 3" key="1">
    <citation type="submission" date="2018-11" db="EMBL/GenBank/DDBJ databases">
        <authorList>
            <consortium name="Pathogen Informatics"/>
        </authorList>
    </citation>
    <scope>NUCLEOTIDE SEQUENCE [LARGE SCALE GENOMIC DNA]</scope>
    <source>
        <strain evidence="2 3">Zambia</strain>
    </source>
</reference>
<dbReference type="AlphaFoldDB" id="A0A3P8D0D1"/>
<organism evidence="2 3">
    <name type="scientific">Schistosoma margrebowiei</name>
    <dbReference type="NCBI Taxonomy" id="48269"/>
    <lineage>
        <taxon>Eukaryota</taxon>
        <taxon>Metazoa</taxon>
        <taxon>Spiralia</taxon>
        <taxon>Lophotrochozoa</taxon>
        <taxon>Platyhelminthes</taxon>
        <taxon>Trematoda</taxon>
        <taxon>Digenea</taxon>
        <taxon>Strigeidida</taxon>
        <taxon>Schistosomatoidea</taxon>
        <taxon>Schistosomatidae</taxon>
        <taxon>Schistosoma</taxon>
    </lineage>
</organism>
<keyword evidence="1" id="KW-0812">Transmembrane</keyword>
<keyword evidence="1" id="KW-0472">Membrane</keyword>
<evidence type="ECO:0000313" key="3">
    <source>
        <dbReference type="Proteomes" id="UP000277204"/>
    </source>
</evidence>
<feature type="transmembrane region" description="Helical" evidence="1">
    <location>
        <begin position="6"/>
        <end position="25"/>
    </location>
</feature>
<keyword evidence="3" id="KW-1185">Reference proteome</keyword>
<name>A0A3P8D0D1_9TREM</name>
<protein>
    <submittedName>
        <fullName evidence="2">Uncharacterized protein</fullName>
    </submittedName>
</protein>
<evidence type="ECO:0000313" key="2">
    <source>
        <dbReference type="EMBL" id="VDO93848.1"/>
    </source>
</evidence>
<proteinExistence type="predicted"/>
<gene>
    <name evidence="2" type="ORF">SMRZ_LOCUS11137</name>
</gene>
<dbReference type="Proteomes" id="UP000277204">
    <property type="component" value="Unassembled WGS sequence"/>
</dbReference>
<accession>A0A3P8D0D1</accession>
<evidence type="ECO:0000256" key="1">
    <source>
        <dbReference type="SAM" id="Phobius"/>
    </source>
</evidence>
<keyword evidence="1" id="KW-1133">Transmembrane helix</keyword>